<feature type="transmembrane region" description="Helical" evidence="1">
    <location>
        <begin position="110"/>
        <end position="134"/>
    </location>
</feature>
<dbReference type="AlphaFoldDB" id="A0A7C4L0N7"/>
<comment type="caution">
    <text evidence="3">The sequence shown here is derived from an EMBL/GenBank/DDBJ whole genome shotgun (WGS) entry which is preliminary data.</text>
</comment>
<protein>
    <submittedName>
        <fullName evidence="3">DUF4395 domain-containing protein</fullName>
    </submittedName>
</protein>
<keyword evidence="1" id="KW-0472">Membrane</keyword>
<name>A0A7C4L0N7_9CHLR</name>
<dbReference type="EMBL" id="DSXR01000103">
    <property type="protein sequence ID" value="HGS87998.1"/>
    <property type="molecule type" value="Genomic_DNA"/>
</dbReference>
<keyword evidence="1" id="KW-0812">Transmembrane</keyword>
<reference evidence="3" key="1">
    <citation type="journal article" date="2020" name="mSystems">
        <title>Genome- and Community-Level Interaction Insights into Carbon Utilization and Element Cycling Functions of Hydrothermarchaeota in Hydrothermal Sediment.</title>
        <authorList>
            <person name="Zhou Z."/>
            <person name="Liu Y."/>
            <person name="Xu W."/>
            <person name="Pan J."/>
            <person name="Luo Z.H."/>
            <person name="Li M."/>
        </authorList>
    </citation>
    <scope>NUCLEOTIDE SEQUENCE [LARGE SCALE GENOMIC DNA]</scope>
    <source>
        <strain evidence="3">SpSt-556</strain>
    </source>
</reference>
<accession>A0A7C4L0N7</accession>
<evidence type="ECO:0000259" key="2">
    <source>
        <dbReference type="Pfam" id="PF14340"/>
    </source>
</evidence>
<feature type="transmembrane region" description="Helical" evidence="1">
    <location>
        <begin position="81"/>
        <end position="104"/>
    </location>
</feature>
<gene>
    <name evidence="3" type="ORF">ENT17_10305</name>
</gene>
<dbReference type="InterPro" id="IPR025508">
    <property type="entry name" value="DUF4395"/>
</dbReference>
<evidence type="ECO:0000256" key="1">
    <source>
        <dbReference type="SAM" id="Phobius"/>
    </source>
</evidence>
<organism evidence="3">
    <name type="scientific">Bellilinea caldifistulae</name>
    <dbReference type="NCBI Taxonomy" id="360411"/>
    <lineage>
        <taxon>Bacteria</taxon>
        <taxon>Bacillati</taxon>
        <taxon>Chloroflexota</taxon>
        <taxon>Anaerolineae</taxon>
        <taxon>Anaerolineales</taxon>
        <taxon>Anaerolineaceae</taxon>
        <taxon>Bellilinea</taxon>
    </lineage>
</organism>
<feature type="domain" description="DUF4395" evidence="2">
    <location>
        <begin position="7"/>
        <end position="136"/>
    </location>
</feature>
<dbReference type="InterPro" id="IPR016942">
    <property type="entry name" value="UCP030042"/>
</dbReference>
<dbReference type="PIRSF" id="PIRSF030042">
    <property type="entry name" value="UCP030042"/>
    <property type="match status" value="1"/>
</dbReference>
<dbReference type="Pfam" id="PF14340">
    <property type="entry name" value="DUF4395"/>
    <property type="match status" value="1"/>
</dbReference>
<keyword evidence="1" id="KW-1133">Transmembrane helix</keyword>
<sequence length="162" mass="17606">MKPLQPIDHSALRTNQALIILLLLISFITNLPLLAELVGVAMLSAALLGRPAFGWVYTALLKPRGWLKPDVLMDNRQPHTFAQGFGGAVLLISGGLFLSGLPLIGWGLVWLVIALASLNLFVGFCVGCAVYYWLNRLQVPGFSQSPPPGTPAGWRPRREGQH</sequence>
<proteinExistence type="predicted"/>
<evidence type="ECO:0000313" key="3">
    <source>
        <dbReference type="EMBL" id="HGS87998.1"/>
    </source>
</evidence>